<dbReference type="PANTHER" id="PTHR12802:SF41">
    <property type="entry name" value="BRAHMA ASSOCIATED PROTEIN 155 KDA"/>
    <property type="match status" value="1"/>
</dbReference>
<sequence length="936" mass="107415">MNTTITEQPPKIDFNFYEQPSTISFFDAIVQDLRNDLGSIGVDAQFTAPELAYFTARFLQFQQDALQLNRDQNHPLPARIPTRFFKVETLAKPSPLYTILQAAYTYQSDKDISDWQFDAPEERDIYLELVRVITKQLIQDGFYMPPVVAFDENVTNKADIEEWSRIVIALGGKVIDVIPSATHIVYNNVEPVFNNEKRPFYVEEHQNGKALIHYIGLPESYNTWVVEIGQDQVPKPDLPSPWHVRASWVLDSYKYNEWMSPIDYDYPEKHLNRKRSADEATSTLDTNSPYKKVKTPTIEQTAMQGVELEGAAPMIEDIHASASTEPTAKIENQESAIQAPLLPVNLSAIPLPEDDLQRYLTIQSHEIIIPSYAAWFDIAVINIIESRALPEFFNDRNKSKTPTVYKNYRDFMVNTYRMNPVEYLTITACRRNLTGDVCAILRVHSFLEQWGLINYQVDPEAKTSSLSPPFDSQFKVVVDKVNEKQVNAGDQKEDKDLEEKVEPVTTHYTFGKEKRAQKCSSCETECTIEQFCSTTRPDFYLCRPCFVAGKYPIEQKSGNFVLESIDKENNDSEDEDKWDEKEESLLREGLNLYQDNWEKISEHVETRTHDECILHYLQLPQDDPFDDAEIEKLGLLQYDSVQHRENPIMAAVAFLASAVEPKVAAAAGHIDVEKFDNETMIEAEAEDVDKSKEDSKKTEEIKTDDEAELKNKDVAEAETKEEESKKEGDDDKKPEVEVGESSAAVEEEKPARSEEEETELCSLTNTLIRFKLAQYEQQTSHYDTLENVVDEQKRLLEKERRQLEHDQSSLRKKILSIQLEMAKRGSSATAIANSITPAQLQQQLAGASPSMFLNGQPQLQQQQPHPQQPHPQQPQQPQQSPQVLQQLQQQHQLRMQMQLQQQQQQQQQQQFQQQQQQAQQQQRQPGPPGFNNLMSL</sequence>
<keyword evidence="2" id="KW-0238">DNA-binding</keyword>
<feature type="compositionally biased region" description="Basic and acidic residues" evidence="6">
    <location>
        <begin position="688"/>
        <end position="701"/>
    </location>
</feature>
<evidence type="ECO:0000256" key="5">
    <source>
        <dbReference type="SAM" id="Coils"/>
    </source>
</evidence>
<accession>S2J0M8</accession>
<evidence type="ECO:0000259" key="9">
    <source>
        <dbReference type="PROSITE" id="PS51293"/>
    </source>
</evidence>
<gene>
    <name evidence="11" type="ORF">HMPREF1544_09659</name>
</gene>
<keyword evidence="4" id="KW-0539">Nucleus</keyword>
<dbReference type="InterPro" id="IPR032450">
    <property type="entry name" value="SMARCC_N"/>
</dbReference>
<evidence type="ECO:0000259" key="10">
    <source>
        <dbReference type="PROSITE" id="PS52032"/>
    </source>
</evidence>
<dbReference type="AlphaFoldDB" id="S2J0M8"/>
<dbReference type="InterPro" id="IPR017884">
    <property type="entry name" value="SANT_dom"/>
</dbReference>
<dbReference type="GO" id="GO:0045893">
    <property type="term" value="P:positive regulation of DNA-templated transcription"/>
    <property type="evidence" value="ECO:0007669"/>
    <property type="project" value="TreeGrafter"/>
</dbReference>
<dbReference type="InterPro" id="IPR001005">
    <property type="entry name" value="SANT/Myb"/>
</dbReference>
<dbReference type="SUPFAM" id="SSF46689">
    <property type="entry name" value="Homeodomain-like"/>
    <property type="match status" value="2"/>
</dbReference>
<dbReference type="InterPro" id="IPR036388">
    <property type="entry name" value="WH-like_DNA-bd_sf"/>
</dbReference>
<keyword evidence="3" id="KW-0804">Transcription</keyword>
<evidence type="ECO:0000256" key="1">
    <source>
        <dbReference type="ARBA" id="ARBA00023015"/>
    </source>
</evidence>
<dbReference type="SMART" id="SM00717">
    <property type="entry name" value="SANT"/>
    <property type="match status" value="1"/>
</dbReference>
<dbReference type="CDD" id="cd00167">
    <property type="entry name" value="SANT"/>
    <property type="match status" value="1"/>
</dbReference>
<feature type="domain" description="Chromo" evidence="10">
    <location>
        <begin position="2"/>
        <end position="283"/>
    </location>
</feature>
<dbReference type="GO" id="GO:0003677">
    <property type="term" value="F:DNA binding"/>
    <property type="evidence" value="ECO:0007669"/>
    <property type="project" value="UniProtKB-KW"/>
</dbReference>
<evidence type="ECO:0000313" key="12">
    <source>
        <dbReference type="Proteomes" id="UP000014254"/>
    </source>
</evidence>
<feature type="coiled-coil region" evidence="5">
    <location>
        <begin position="782"/>
        <end position="813"/>
    </location>
</feature>
<dbReference type="SUPFAM" id="SSF52113">
    <property type="entry name" value="BRCT domain"/>
    <property type="match status" value="1"/>
</dbReference>
<protein>
    <submittedName>
        <fullName evidence="11">Uncharacterized protein</fullName>
    </submittedName>
</protein>
<organism evidence="11 12">
    <name type="scientific">Mucor circinelloides f. circinelloides (strain 1006PhL)</name>
    <name type="common">Mucormycosis agent</name>
    <name type="synonym">Calyptromyces circinelloides</name>
    <dbReference type="NCBI Taxonomy" id="1220926"/>
    <lineage>
        <taxon>Eukaryota</taxon>
        <taxon>Fungi</taxon>
        <taxon>Fungi incertae sedis</taxon>
        <taxon>Mucoromycota</taxon>
        <taxon>Mucoromycotina</taxon>
        <taxon>Mucoromycetes</taxon>
        <taxon>Mucorales</taxon>
        <taxon>Mucorineae</taxon>
        <taxon>Mucoraceae</taxon>
        <taxon>Mucor</taxon>
    </lineage>
</organism>
<dbReference type="VEuPathDB" id="FungiDB:HMPREF1544_09659"/>
<feature type="region of interest" description="Disordered" evidence="6">
    <location>
        <begin position="684"/>
        <end position="758"/>
    </location>
</feature>
<dbReference type="EMBL" id="KE124065">
    <property type="protein sequence ID" value="EPB83616.1"/>
    <property type="molecule type" value="Genomic_DNA"/>
</dbReference>
<dbReference type="FunFam" id="1.10.10.10:FF:000020">
    <property type="entry name" value="SWI/SNF complex subunit SMARCC2 isoform c"/>
    <property type="match status" value="1"/>
</dbReference>
<dbReference type="STRING" id="1220926.S2J0M8"/>
<dbReference type="InParanoid" id="S2J0M8"/>
<dbReference type="PROSITE" id="PS51293">
    <property type="entry name" value="SANT"/>
    <property type="match status" value="1"/>
</dbReference>
<dbReference type="InterPro" id="IPR007526">
    <property type="entry name" value="SWIRM"/>
</dbReference>
<dbReference type="Gene3D" id="1.10.10.10">
    <property type="entry name" value="Winged helix-like DNA-binding domain superfamily/Winged helix DNA-binding domain"/>
    <property type="match status" value="1"/>
</dbReference>
<feature type="domain" description="SWIRM" evidence="8">
    <location>
        <begin position="367"/>
        <end position="464"/>
    </location>
</feature>
<reference evidence="12" key="1">
    <citation type="submission" date="2013-05" db="EMBL/GenBank/DDBJ databases">
        <title>The Genome sequence of Mucor circinelloides f. circinelloides 1006PhL.</title>
        <authorList>
            <consortium name="The Broad Institute Genomics Platform"/>
            <person name="Cuomo C."/>
            <person name="Earl A."/>
            <person name="Findley K."/>
            <person name="Lee S.C."/>
            <person name="Walker B."/>
            <person name="Young S."/>
            <person name="Zeng Q."/>
            <person name="Gargeya S."/>
            <person name="Fitzgerald M."/>
            <person name="Haas B."/>
            <person name="Abouelleil A."/>
            <person name="Allen A.W."/>
            <person name="Alvarado L."/>
            <person name="Arachchi H.M."/>
            <person name="Berlin A.M."/>
            <person name="Chapman S.B."/>
            <person name="Gainer-Dewar J."/>
            <person name="Goldberg J."/>
            <person name="Griggs A."/>
            <person name="Gujja S."/>
            <person name="Hansen M."/>
            <person name="Howarth C."/>
            <person name="Imamovic A."/>
            <person name="Ireland A."/>
            <person name="Larimer J."/>
            <person name="McCowan C."/>
            <person name="Murphy C."/>
            <person name="Pearson M."/>
            <person name="Poon T.W."/>
            <person name="Priest M."/>
            <person name="Roberts A."/>
            <person name="Saif S."/>
            <person name="Shea T."/>
            <person name="Sisk P."/>
            <person name="Sykes S."/>
            <person name="Wortman J."/>
            <person name="Nusbaum C."/>
            <person name="Birren B."/>
        </authorList>
    </citation>
    <scope>NUCLEOTIDE SEQUENCE [LARGE SCALE GENOMIC DNA]</scope>
    <source>
        <strain evidence="12">1006PhL</strain>
    </source>
</reference>
<dbReference type="PROSITE" id="PS50090">
    <property type="entry name" value="MYB_LIKE"/>
    <property type="match status" value="1"/>
</dbReference>
<evidence type="ECO:0000256" key="4">
    <source>
        <dbReference type="ARBA" id="ARBA00023242"/>
    </source>
</evidence>
<dbReference type="InterPro" id="IPR036420">
    <property type="entry name" value="BRCT_dom_sf"/>
</dbReference>
<evidence type="ECO:0000259" key="7">
    <source>
        <dbReference type="PROSITE" id="PS50090"/>
    </source>
</evidence>
<proteinExistence type="predicted"/>
<dbReference type="PANTHER" id="PTHR12802">
    <property type="entry name" value="SWI/SNF COMPLEX-RELATED"/>
    <property type="match status" value="1"/>
</dbReference>
<dbReference type="GO" id="GO:0042393">
    <property type="term" value="F:histone binding"/>
    <property type="evidence" value="ECO:0007669"/>
    <property type="project" value="TreeGrafter"/>
</dbReference>
<keyword evidence="12" id="KW-1185">Reference proteome</keyword>
<evidence type="ECO:0000259" key="8">
    <source>
        <dbReference type="PROSITE" id="PS50934"/>
    </source>
</evidence>
<evidence type="ECO:0000313" key="11">
    <source>
        <dbReference type="EMBL" id="EPB83616.1"/>
    </source>
</evidence>
<feature type="region of interest" description="Disordered" evidence="6">
    <location>
        <begin position="850"/>
        <end position="936"/>
    </location>
</feature>
<keyword evidence="1" id="KW-0805">Transcription regulation</keyword>
<dbReference type="InterPro" id="IPR049898">
    <property type="entry name" value="MARR_BRCT_CHROMO"/>
</dbReference>
<dbReference type="GO" id="GO:0016514">
    <property type="term" value="C:SWI/SNF complex"/>
    <property type="evidence" value="ECO:0007669"/>
    <property type="project" value="TreeGrafter"/>
</dbReference>
<dbReference type="Pfam" id="PF16496">
    <property type="entry name" value="SWIRM-assoc_2"/>
    <property type="match status" value="1"/>
</dbReference>
<feature type="compositionally biased region" description="Low complexity" evidence="6">
    <location>
        <begin position="856"/>
        <end position="865"/>
    </location>
</feature>
<evidence type="ECO:0000256" key="3">
    <source>
        <dbReference type="ARBA" id="ARBA00023163"/>
    </source>
</evidence>
<name>S2J0M8_MUCC1</name>
<dbReference type="OrthoDB" id="118550at2759"/>
<feature type="compositionally biased region" description="Basic and acidic residues" evidence="6">
    <location>
        <begin position="708"/>
        <end position="736"/>
    </location>
</feature>
<dbReference type="FunFam" id="1.10.10.60:FF:000014">
    <property type="entry name" value="SWI/SNF complex subunit SMARCC2 isoform C"/>
    <property type="match status" value="1"/>
</dbReference>
<evidence type="ECO:0000256" key="2">
    <source>
        <dbReference type="ARBA" id="ARBA00023125"/>
    </source>
</evidence>
<dbReference type="Proteomes" id="UP000014254">
    <property type="component" value="Unassembled WGS sequence"/>
</dbReference>
<dbReference type="eggNOG" id="KOG1279">
    <property type="taxonomic scope" value="Eukaryota"/>
</dbReference>
<dbReference type="PROSITE" id="PS52032">
    <property type="entry name" value="MARR_BRCT_CHROMO"/>
    <property type="match status" value="1"/>
</dbReference>
<evidence type="ECO:0000256" key="6">
    <source>
        <dbReference type="SAM" id="MobiDB-lite"/>
    </source>
</evidence>
<dbReference type="InterPro" id="IPR009057">
    <property type="entry name" value="Homeodomain-like_sf"/>
</dbReference>
<dbReference type="Pfam" id="PF04433">
    <property type="entry name" value="SWIRM"/>
    <property type="match status" value="1"/>
</dbReference>
<dbReference type="Gene3D" id="1.10.10.60">
    <property type="entry name" value="Homeodomain-like"/>
    <property type="match status" value="1"/>
</dbReference>
<dbReference type="Pfam" id="PF00249">
    <property type="entry name" value="Myb_DNA-binding"/>
    <property type="match status" value="1"/>
</dbReference>
<feature type="compositionally biased region" description="Low complexity" evidence="6">
    <location>
        <begin position="875"/>
        <end position="924"/>
    </location>
</feature>
<feature type="domain" description="Myb-like" evidence="7">
    <location>
        <begin position="570"/>
        <end position="620"/>
    </location>
</feature>
<keyword evidence="5" id="KW-0175">Coiled coil</keyword>
<feature type="domain" description="SANT" evidence="9">
    <location>
        <begin position="573"/>
        <end position="624"/>
    </location>
</feature>
<dbReference type="PROSITE" id="PS50934">
    <property type="entry name" value="SWIRM"/>
    <property type="match status" value="1"/>
</dbReference>